<dbReference type="PANTHER" id="PTHR23111">
    <property type="entry name" value="ZINC FINGER PROTEIN"/>
    <property type="match status" value="1"/>
</dbReference>
<gene>
    <name evidence="7" type="ORF">GFSPODELE1_LOCUS1954</name>
</gene>
<name>A0ABP1CTI8_9APHY</name>
<dbReference type="InterPro" id="IPR001876">
    <property type="entry name" value="Znf_RanBP2"/>
</dbReference>
<dbReference type="Pfam" id="PF00641">
    <property type="entry name" value="Zn_ribbon_RanBP"/>
    <property type="match status" value="1"/>
</dbReference>
<feature type="compositionally biased region" description="Polar residues" evidence="5">
    <location>
        <begin position="683"/>
        <end position="698"/>
    </location>
</feature>
<feature type="compositionally biased region" description="Low complexity" evidence="5">
    <location>
        <begin position="399"/>
        <end position="415"/>
    </location>
</feature>
<feature type="compositionally biased region" description="Low complexity" evidence="5">
    <location>
        <begin position="737"/>
        <end position="747"/>
    </location>
</feature>
<dbReference type="PANTHER" id="PTHR23111:SF41">
    <property type="entry name" value="ZINC FINGER RAN-BINDING DOMAIN-CONTAINING PROTEIN 2-LIKE"/>
    <property type="match status" value="1"/>
</dbReference>
<feature type="region of interest" description="Disordered" evidence="5">
    <location>
        <begin position="683"/>
        <end position="748"/>
    </location>
</feature>
<feature type="compositionally biased region" description="Low complexity" evidence="5">
    <location>
        <begin position="543"/>
        <end position="569"/>
    </location>
</feature>
<organism evidence="7 8">
    <name type="scientific">Somion occarium</name>
    <dbReference type="NCBI Taxonomy" id="3059160"/>
    <lineage>
        <taxon>Eukaryota</taxon>
        <taxon>Fungi</taxon>
        <taxon>Dikarya</taxon>
        <taxon>Basidiomycota</taxon>
        <taxon>Agaricomycotina</taxon>
        <taxon>Agaricomycetes</taxon>
        <taxon>Polyporales</taxon>
        <taxon>Cerrenaceae</taxon>
        <taxon>Somion</taxon>
    </lineage>
</organism>
<sequence>MPVSTNLVSSSLAAPQGRVSSEQQNSWVDSRVKGLRRLSIPSISTADRNSSARASPMSSVGGLPYWAQLDRIDSRRSSPSTSSSSVAMENAATNFSQDPFYLTRSRVLRLSARTRLSEYTLPDVVHRIKSLQPTLWKSSSSASSDVDGVFLVFRTHEEACTAISLSSPSFPLYAALESELEHIQNLQQLLWSEVVEEMATVAPPQRMTPLIPFVSRRVHDVAQGQGNNAALPNGLTPLQIEGFNLSSNPPNPKLSFRAGDWMCSVRHCAAHNFGRNVACIRCGTPRTMNTMDGSSAATSPISPTHHVSPRFINAAHPANNGGQIPNLVLMAPQHPQVAQFSHHAHAQHVQHQQTHPALPNTPLTPISSQPPHTPHAPNTLMAPLSASGMPKSYPPIPSSSPSVSSPSKAPSPSYPLLTPSGHALSAGGRVRNISTDPLMPCIMYWPDNEPLPERGQIRPLGSAVIQVRGGSPCYPPIINTGNKGAAEKQPGDWVCSKCNYLNWRRRKVCQTCYPYAEGNGDSISAAVQAERIALLANVLNRSTSSSASTPSLTPTTTPASSTSSFSSFAQGPTAGHTATQQVLPPVGGVERQLRSWSSSDHPQFDRELQNKFSHPIYQTSGHPSHLSHPSHPSLNGHFAQLGPSFPSESNFLPSFLQDIIHSPSLSPATSCSSGFEGPHYTYSSNTSVNASPDSSSRGSIGEGRPRGNSGHGKGSIGESRHIVQRDRSASRQRPYTSSSGSNGSDLSIWRLDGEETRHMKLGGLNGSESSSNGLDGLNEVDEVADTLADFDIAGKTPTNCAVFA</sequence>
<dbReference type="InterPro" id="IPR036443">
    <property type="entry name" value="Znf_RanBP2_sf"/>
</dbReference>
<feature type="region of interest" description="Disordered" evidence="5">
    <location>
        <begin position="1"/>
        <end position="26"/>
    </location>
</feature>
<dbReference type="PROSITE" id="PS01358">
    <property type="entry name" value="ZF_RANBP2_1"/>
    <property type="match status" value="2"/>
</dbReference>
<feature type="compositionally biased region" description="Basic and acidic residues" evidence="5">
    <location>
        <begin position="718"/>
        <end position="729"/>
    </location>
</feature>
<accession>A0ABP1CTI8</accession>
<feature type="region of interest" description="Disordered" evidence="5">
    <location>
        <begin position="615"/>
        <end position="641"/>
    </location>
</feature>
<evidence type="ECO:0000313" key="8">
    <source>
        <dbReference type="Proteomes" id="UP001497453"/>
    </source>
</evidence>
<feature type="region of interest" description="Disordered" evidence="5">
    <location>
        <begin position="543"/>
        <end position="585"/>
    </location>
</feature>
<dbReference type="Proteomes" id="UP001497453">
    <property type="component" value="Chromosome 10"/>
</dbReference>
<dbReference type="PROSITE" id="PS50199">
    <property type="entry name" value="ZF_RANBP2_2"/>
    <property type="match status" value="2"/>
</dbReference>
<keyword evidence="2 4" id="KW-0863">Zinc-finger</keyword>
<feature type="domain" description="RanBP2-type" evidence="6">
    <location>
        <begin position="489"/>
        <end position="512"/>
    </location>
</feature>
<dbReference type="SUPFAM" id="SSF90209">
    <property type="entry name" value="Ran binding protein zinc finger-like"/>
    <property type="match status" value="2"/>
</dbReference>
<feature type="region of interest" description="Disordered" evidence="5">
    <location>
        <begin position="336"/>
        <end position="420"/>
    </location>
</feature>
<protein>
    <recommendedName>
        <fullName evidence="6">RanBP2-type domain-containing protein</fullName>
    </recommendedName>
</protein>
<reference evidence="8" key="1">
    <citation type="submission" date="2024-04" db="EMBL/GenBank/DDBJ databases">
        <authorList>
            <person name="Shaw F."/>
            <person name="Minotto A."/>
        </authorList>
    </citation>
    <scope>NUCLEOTIDE SEQUENCE [LARGE SCALE GENOMIC DNA]</scope>
</reference>
<feature type="domain" description="RanBP2-type" evidence="6">
    <location>
        <begin position="257"/>
        <end position="288"/>
    </location>
</feature>
<dbReference type="EMBL" id="OZ037953">
    <property type="protein sequence ID" value="CAL1698018.1"/>
    <property type="molecule type" value="Genomic_DNA"/>
</dbReference>
<evidence type="ECO:0000313" key="7">
    <source>
        <dbReference type="EMBL" id="CAL1698018.1"/>
    </source>
</evidence>
<keyword evidence="8" id="KW-1185">Reference proteome</keyword>
<dbReference type="SMART" id="SM00547">
    <property type="entry name" value="ZnF_RBZ"/>
    <property type="match status" value="2"/>
</dbReference>
<proteinExistence type="predicted"/>
<keyword evidence="3" id="KW-0862">Zinc</keyword>
<keyword evidence="1" id="KW-0479">Metal-binding</keyword>
<evidence type="ECO:0000256" key="3">
    <source>
        <dbReference type="ARBA" id="ARBA00022833"/>
    </source>
</evidence>
<evidence type="ECO:0000256" key="2">
    <source>
        <dbReference type="ARBA" id="ARBA00022771"/>
    </source>
</evidence>
<evidence type="ECO:0000259" key="6">
    <source>
        <dbReference type="PROSITE" id="PS50199"/>
    </source>
</evidence>
<evidence type="ECO:0000256" key="4">
    <source>
        <dbReference type="PROSITE-ProRule" id="PRU00322"/>
    </source>
</evidence>
<dbReference type="Gene3D" id="4.10.1060.10">
    <property type="entry name" value="Zinc finger, RanBP2-type"/>
    <property type="match status" value="2"/>
</dbReference>
<feature type="compositionally biased region" description="Polar residues" evidence="5">
    <location>
        <begin position="361"/>
        <end position="370"/>
    </location>
</feature>
<evidence type="ECO:0000256" key="1">
    <source>
        <dbReference type="ARBA" id="ARBA00022723"/>
    </source>
</evidence>
<evidence type="ECO:0000256" key="5">
    <source>
        <dbReference type="SAM" id="MobiDB-lite"/>
    </source>
</evidence>
<feature type="compositionally biased region" description="Low complexity" evidence="5">
    <location>
        <begin position="620"/>
        <end position="637"/>
    </location>
</feature>